<dbReference type="RefSeq" id="WP_248434250.1">
    <property type="nucleotide sequence ID" value="NZ_CP096205.1"/>
</dbReference>
<protein>
    <submittedName>
        <fullName evidence="1">Uncharacterized protein</fullName>
    </submittedName>
</protein>
<name>A0ABY4KHK2_9FLAO</name>
<evidence type="ECO:0000313" key="2">
    <source>
        <dbReference type="Proteomes" id="UP000830583"/>
    </source>
</evidence>
<dbReference type="Proteomes" id="UP000830583">
    <property type="component" value="Chromosome"/>
</dbReference>
<keyword evidence="2" id="KW-1185">Reference proteome</keyword>
<gene>
    <name evidence="1" type="ORF">M0M57_00095</name>
</gene>
<organism evidence="1 2">
    <name type="scientific">Flavobacterium azooxidireducens</name>
    <dbReference type="NCBI Taxonomy" id="1871076"/>
    <lineage>
        <taxon>Bacteria</taxon>
        <taxon>Pseudomonadati</taxon>
        <taxon>Bacteroidota</taxon>
        <taxon>Flavobacteriia</taxon>
        <taxon>Flavobacteriales</taxon>
        <taxon>Flavobacteriaceae</taxon>
        <taxon>Flavobacterium</taxon>
    </lineage>
</organism>
<reference evidence="1" key="1">
    <citation type="submission" date="2022-04" db="EMBL/GenBank/DDBJ databases">
        <title>Consumption of N2O by Flavobacterium azooxidireducens sp. nov. isolated from Decomposing Leaf Litter of Phragmites australis (Cav.).</title>
        <authorList>
            <person name="Behrendt U."/>
            <person name="Spanner T."/>
            <person name="Augustin J."/>
            <person name="Horn M.A."/>
            <person name="Kolb S."/>
            <person name="Ulrich A."/>
        </authorList>
    </citation>
    <scope>NUCLEOTIDE SEQUENCE</scope>
    <source>
        <strain evidence="1">IGB 4-14</strain>
    </source>
</reference>
<evidence type="ECO:0000313" key="1">
    <source>
        <dbReference type="EMBL" id="UPQ79258.1"/>
    </source>
</evidence>
<accession>A0ABY4KHK2</accession>
<proteinExistence type="predicted"/>
<sequence>MKDNKSILLLLLFLIMPFIAISQIQPTPKSYKKIKFVYQKKSNFRLDEKGFYADTTQFNVMFPYLEYEKMSTESGAIIGFVPFTKLNIYHQKMILEKMTQHNTVIFGSVDLKKNKVQFSVDHSSLETDYAYQLFNFPQNKLNSSYYYTYKKNFSQLEIYSNGSTQLKTIPKNKILWQNEEQTIGQYDTTEKIDDKQLNVVIFQKELPKLVSPIPLFENANYGVKSIYAMEYHYELISVSYE</sequence>
<dbReference type="EMBL" id="CP096205">
    <property type="protein sequence ID" value="UPQ79258.1"/>
    <property type="molecule type" value="Genomic_DNA"/>
</dbReference>